<accession>A0A1X7KPG1</accession>
<feature type="transmembrane region" description="Helical" evidence="1">
    <location>
        <begin position="200"/>
        <end position="220"/>
    </location>
</feature>
<dbReference type="RefSeq" id="WP_085518126.1">
    <property type="nucleotide sequence ID" value="NZ_FXAW01000006.1"/>
</dbReference>
<dbReference type="InterPro" id="IPR007354">
    <property type="entry name" value="CruF-like"/>
</dbReference>
<evidence type="ECO:0000313" key="2">
    <source>
        <dbReference type="EMBL" id="SMG43063.1"/>
    </source>
</evidence>
<dbReference type="PANTHER" id="PTHR39419">
    <property type="entry name" value="SLL0814 PROTEIN"/>
    <property type="match status" value="1"/>
</dbReference>
<name>A0A1X7KPG1_9BACT</name>
<dbReference type="EMBL" id="FXAW01000006">
    <property type="protein sequence ID" value="SMG43063.1"/>
    <property type="molecule type" value="Genomic_DNA"/>
</dbReference>
<dbReference type="OrthoDB" id="9811293at2"/>
<dbReference type="AlphaFoldDB" id="A0A1X7KPG1"/>
<evidence type="ECO:0000256" key="1">
    <source>
        <dbReference type="SAM" id="Phobius"/>
    </source>
</evidence>
<dbReference type="Pfam" id="PF04240">
    <property type="entry name" value="Caroten_synth"/>
    <property type="match status" value="1"/>
</dbReference>
<reference evidence="3" key="1">
    <citation type="submission" date="2017-04" db="EMBL/GenBank/DDBJ databases">
        <authorList>
            <person name="Varghese N."/>
            <person name="Submissions S."/>
        </authorList>
    </citation>
    <scope>NUCLEOTIDE SEQUENCE [LARGE SCALE GENOMIC DNA]</scope>
    <source>
        <strain evidence="3">DSM 4125</strain>
    </source>
</reference>
<keyword evidence="3" id="KW-1185">Reference proteome</keyword>
<feature type="transmembrane region" description="Helical" evidence="1">
    <location>
        <begin position="108"/>
        <end position="130"/>
    </location>
</feature>
<dbReference type="STRING" id="1028.SAMN05661096_02972"/>
<keyword evidence="1" id="KW-1133">Transmembrane helix</keyword>
<organism evidence="2 3">
    <name type="scientific">Marivirga sericea</name>
    <dbReference type="NCBI Taxonomy" id="1028"/>
    <lineage>
        <taxon>Bacteria</taxon>
        <taxon>Pseudomonadati</taxon>
        <taxon>Bacteroidota</taxon>
        <taxon>Cytophagia</taxon>
        <taxon>Cytophagales</taxon>
        <taxon>Marivirgaceae</taxon>
        <taxon>Marivirga</taxon>
    </lineage>
</organism>
<sequence>MNAINLTSIIKRIKSSPLIGLLIISAFYFFGIIGILSNNKEWFIEKTAFNLSLSFLILLTYQKKYSWSLLWAFLFCYFIGFLAEYLGVNFGLIFGDYIYPDTLGPQLGGVPIIIGVNWFLITFCVASLLFPFNINGLLKIVLATIITVLIDVLIEPVAMKLDFWNWENDTIPFQNYLGWAVISFLIFSFYSIVKLPVQNKVAFSLLIWQIIFFAALNIFLI</sequence>
<protein>
    <submittedName>
        <fullName evidence="2">Putative membrane protein</fullName>
    </submittedName>
</protein>
<feature type="transmembrane region" description="Helical" evidence="1">
    <location>
        <begin position="18"/>
        <end position="36"/>
    </location>
</feature>
<feature type="transmembrane region" description="Helical" evidence="1">
    <location>
        <begin position="68"/>
        <end position="88"/>
    </location>
</feature>
<evidence type="ECO:0000313" key="3">
    <source>
        <dbReference type="Proteomes" id="UP000193804"/>
    </source>
</evidence>
<keyword evidence="1" id="KW-0812">Transmembrane</keyword>
<proteinExistence type="predicted"/>
<gene>
    <name evidence="2" type="ORF">SAMN05661096_02972</name>
</gene>
<dbReference type="Proteomes" id="UP000193804">
    <property type="component" value="Unassembled WGS sequence"/>
</dbReference>
<dbReference type="PANTHER" id="PTHR39419:SF1">
    <property type="entry name" value="SLL0814 PROTEIN"/>
    <property type="match status" value="1"/>
</dbReference>
<keyword evidence="1" id="KW-0472">Membrane</keyword>
<feature type="transmembrane region" description="Helical" evidence="1">
    <location>
        <begin position="176"/>
        <end position="193"/>
    </location>
</feature>
<feature type="transmembrane region" description="Helical" evidence="1">
    <location>
        <begin position="137"/>
        <end position="156"/>
    </location>
</feature>